<dbReference type="AlphaFoldDB" id="A0AAE0BXG2"/>
<dbReference type="InterPro" id="IPR018714">
    <property type="entry name" value="DUF2237"/>
</dbReference>
<keyword evidence="4" id="KW-1185">Reference proteome</keyword>
<evidence type="ECO:0000256" key="1">
    <source>
        <dbReference type="SAM" id="MobiDB-lite"/>
    </source>
</evidence>
<organism evidence="3 4">
    <name type="scientific">Cymbomonas tetramitiformis</name>
    <dbReference type="NCBI Taxonomy" id="36881"/>
    <lineage>
        <taxon>Eukaryota</taxon>
        <taxon>Viridiplantae</taxon>
        <taxon>Chlorophyta</taxon>
        <taxon>Pyramimonadophyceae</taxon>
        <taxon>Pyramimonadales</taxon>
        <taxon>Pyramimonadaceae</taxon>
        <taxon>Cymbomonas</taxon>
    </lineage>
</organism>
<proteinExistence type="predicted"/>
<gene>
    <name evidence="3" type="ORF">CYMTET_46694</name>
</gene>
<reference evidence="3 4" key="1">
    <citation type="journal article" date="2015" name="Genome Biol. Evol.">
        <title>Comparative Genomics of a Bacterivorous Green Alga Reveals Evolutionary Causalities and Consequences of Phago-Mixotrophic Mode of Nutrition.</title>
        <authorList>
            <person name="Burns J.A."/>
            <person name="Paasch A."/>
            <person name="Narechania A."/>
            <person name="Kim E."/>
        </authorList>
    </citation>
    <scope>NUCLEOTIDE SEQUENCE [LARGE SCALE GENOMIC DNA]</scope>
    <source>
        <strain evidence="3 4">PLY_AMNH</strain>
    </source>
</reference>
<evidence type="ECO:0000313" key="3">
    <source>
        <dbReference type="EMBL" id="KAK3243660.1"/>
    </source>
</evidence>
<feature type="region of interest" description="Disordered" evidence="1">
    <location>
        <begin position="86"/>
        <end position="114"/>
    </location>
</feature>
<accession>A0AAE0BXG2</accession>
<feature type="transmembrane region" description="Helical" evidence="2">
    <location>
        <begin position="376"/>
        <end position="397"/>
    </location>
</feature>
<keyword evidence="2" id="KW-0472">Membrane</keyword>
<dbReference type="EMBL" id="LGRX02032723">
    <property type="protein sequence ID" value="KAK3243660.1"/>
    <property type="molecule type" value="Genomic_DNA"/>
</dbReference>
<name>A0AAE0BXG2_9CHLO</name>
<feature type="compositionally biased region" description="Polar residues" evidence="1">
    <location>
        <begin position="1"/>
        <end position="10"/>
    </location>
</feature>
<dbReference type="Gene3D" id="3.30.56.110">
    <property type="entry name" value="Protein of unknown function DUF2237"/>
    <property type="match status" value="1"/>
</dbReference>
<dbReference type="Proteomes" id="UP001190700">
    <property type="component" value="Unassembled WGS sequence"/>
</dbReference>
<feature type="region of interest" description="Disordered" evidence="1">
    <location>
        <begin position="1"/>
        <end position="61"/>
    </location>
</feature>
<comment type="caution">
    <text evidence="3">The sequence shown here is derived from an EMBL/GenBank/DDBJ whole genome shotgun (WGS) entry which is preliminary data.</text>
</comment>
<dbReference type="Pfam" id="PF09996">
    <property type="entry name" value="DUF2237"/>
    <property type="match status" value="1"/>
</dbReference>
<sequence length="417" mass="43804">MLADLSSSDRGQGKQAELCCPAGPLHEVKGSSAKVDQTGSGASPGAAHPSPDRCNGSSDPRIALERAAGGGAPRNGGCWEGCRELQRGAPQPEPSRLSLEAASRRQHRAPKRVQDHRFTSPIHHCVRGADALWSSMLTWRSPLGGAPMKAVLCSYEGRAPGHTRTAEVCVCTSRQDALRSGPVRWVEVTVLKLVPKPSQKCGCASQVGNHESCEVETRSECGTCPGSSCDDGTCPFPGAYRDGYCHEEGGTHKVCAVVSHKLEKWFQSQGNDLSSVVSDGGGWCLCKHWTKGALCCLEDAHTYLTSSSFDWRASDLADDEVGQIKSYIQNPSNANFCKMCGDGLVAGCDIDARLQAAGCSGVDSAASGSTASAGSAAIRIIAGGVCGGVAMVGLAFFRKRFLQKADTPLASSNTFLL</sequence>
<evidence type="ECO:0000256" key="2">
    <source>
        <dbReference type="SAM" id="Phobius"/>
    </source>
</evidence>
<protein>
    <submittedName>
        <fullName evidence="3">Uncharacterized protein</fullName>
    </submittedName>
</protein>
<keyword evidence="2" id="KW-0812">Transmembrane</keyword>
<keyword evidence="2" id="KW-1133">Transmembrane helix</keyword>
<evidence type="ECO:0000313" key="4">
    <source>
        <dbReference type="Proteomes" id="UP001190700"/>
    </source>
</evidence>